<evidence type="ECO:0000259" key="9">
    <source>
        <dbReference type="PROSITE" id="PS50106"/>
    </source>
</evidence>
<reference evidence="10" key="1">
    <citation type="submission" date="2018-06" db="EMBL/GenBank/DDBJ databases">
        <authorList>
            <person name="Zhirakovskaya E."/>
        </authorList>
    </citation>
    <scope>NUCLEOTIDE SEQUENCE</scope>
</reference>
<keyword evidence="3" id="KW-0732">Signal</keyword>
<dbReference type="InterPro" id="IPR009003">
    <property type="entry name" value="Peptidase_S1_PA"/>
</dbReference>
<feature type="domain" description="PDZ" evidence="9">
    <location>
        <begin position="347"/>
        <end position="451"/>
    </location>
</feature>
<dbReference type="Gene3D" id="2.40.10.120">
    <property type="match status" value="1"/>
</dbReference>
<feature type="domain" description="PDZ" evidence="9">
    <location>
        <begin position="245"/>
        <end position="314"/>
    </location>
</feature>
<proteinExistence type="predicted"/>
<dbReference type="Pfam" id="PF13180">
    <property type="entry name" value="PDZ_2"/>
    <property type="match status" value="1"/>
</dbReference>
<dbReference type="InterPro" id="IPR001940">
    <property type="entry name" value="Peptidase_S1C"/>
</dbReference>
<keyword evidence="6" id="KW-0378">Hydrolase</keyword>
<dbReference type="GO" id="GO:0042597">
    <property type="term" value="C:periplasmic space"/>
    <property type="evidence" value="ECO:0007669"/>
    <property type="project" value="UniProtKB-SubCell"/>
</dbReference>
<dbReference type="CDD" id="cd10839">
    <property type="entry name" value="cpPDZ1_DegP-like"/>
    <property type="match status" value="1"/>
</dbReference>
<dbReference type="SMART" id="SM00228">
    <property type="entry name" value="PDZ"/>
    <property type="match status" value="2"/>
</dbReference>
<dbReference type="PROSITE" id="PS50106">
    <property type="entry name" value="PDZ"/>
    <property type="match status" value="2"/>
</dbReference>
<dbReference type="GO" id="GO:0006508">
    <property type="term" value="P:proteolysis"/>
    <property type="evidence" value="ECO:0007669"/>
    <property type="project" value="UniProtKB-KW"/>
</dbReference>
<evidence type="ECO:0000256" key="7">
    <source>
        <dbReference type="ARBA" id="ARBA00022825"/>
    </source>
</evidence>
<dbReference type="InterPro" id="IPR041489">
    <property type="entry name" value="PDZ_6"/>
</dbReference>
<evidence type="ECO:0000256" key="2">
    <source>
        <dbReference type="ARBA" id="ARBA00022670"/>
    </source>
</evidence>
<dbReference type="InterPro" id="IPR001478">
    <property type="entry name" value="PDZ"/>
</dbReference>
<dbReference type="SUPFAM" id="SSF50494">
    <property type="entry name" value="Trypsin-like serine proteases"/>
    <property type="match status" value="1"/>
</dbReference>
<dbReference type="InterPro" id="IPR051201">
    <property type="entry name" value="Chloro_Bact_Ser_Proteases"/>
</dbReference>
<dbReference type="Pfam" id="PF13365">
    <property type="entry name" value="Trypsin_2"/>
    <property type="match status" value="1"/>
</dbReference>
<evidence type="ECO:0000256" key="5">
    <source>
        <dbReference type="ARBA" id="ARBA00022764"/>
    </source>
</evidence>
<dbReference type="InterPro" id="IPR036034">
    <property type="entry name" value="PDZ_sf"/>
</dbReference>
<keyword evidence="2 10" id="KW-0645">Protease</keyword>
<dbReference type="AlphaFoldDB" id="A0A3B1DPB0"/>
<gene>
    <name evidence="10" type="ORF">MNBD_NITROSPIRAE01-1906</name>
</gene>
<organism evidence="10">
    <name type="scientific">hydrothermal vent metagenome</name>
    <dbReference type="NCBI Taxonomy" id="652676"/>
    <lineage>
        <taxon>unclassified sequences</taxon>
        <taxon>metagenomes</taxon>
        <taxon>ecological metagenomes</taxon>
    </lineage>
</organism>
<dbReference type="PANTHER" id="PTHR43343">
    <property type="entry name" value="PEPTIDASE S12"/>
    <property type="match status" value="1"/>
</dbReference>
<sequence length="464" mass="49787">MFVRTQGFISKMLVISMFLLPVMGTESKAASDTEKGYELAELFQNTFIDLAERVKPAVVNISPVTSAPPGPKPKKPRGGPRETPPGSGSGVIFDKTGYIVTNNHVVGDATFVEVRLSDKTKFKAKVIGKDPDTDLALLKIEADHDLPFAVFGDSSKVKVGQWAIAVGNPFGLDRTVTVGVISALGRENVNLSRYEDFIQTDASINPGNSGGPLFNIRGEVVGINTAIINFAQGIGFAIPSNMAKSVVAQLRDKGRVSRGWLGVGIQPLTSELAQKFGVKEGEGVLINEVFEGDPASVGGIQAGDIILSVNDKSVDTPNTLARVIAGYTPGNNINIGVLRDGENITLVIALVERKDETVASAPPRGMKKYLGLTVEDITDELVLKYKLKESDEGALIAVVEEGSVAEKEGLQIGDLIKEVNRQKIKNKADFNSIMKVSKPTETILMRVTRGGRAFFIVLKPRAEE</sequence>
<dbReference type="PANTHER" id="PTHR43343:SF3">
    <property type="entry name" value="PROTEASE DO-LIKE 8, CHLOROPLASTIC"/>
    <property type="match status" value="1"/>
</dbReference>
<evidence type="ECO:0000256" key="8">
    <source>
        <dbReference type="SAM" id="MobiDB-lite"/>
    </source>
</evidence>
<comment type="subcellular location">
    <subcellularLocation>
        <location evidence="1">Periplasm</location>
    </subcellularLocation>
</comment>
<dbReference type="InterPro" id="IPR011782">
    <property type="entry name" value="Pept_S1C_Do"/>
</dbReference>
<dbReference type="GO" id="GO:0004252">
    <property type="term" value="F:serine-type endopeptidase activity"/>
    <property type="evidence" value="ECO:0007669"/>
    <property type="project" value="InterPro"/>
</dbReference>
<evidence type="ECO:0000256" key="3">
    <source>
        <dbReference type="ARBA" id="ARBA00022729"/>
    </source>
</evidence>
<dbReference type="NCBIfam" id="TIGR02037">
    <property type="entry name" value="degP_htrA_DO"/>
    <property type="match status" value="1"/>
</dbReference>
<protein>
    <submittedName>
        <fullName evidence="10">HtrA protease/chaperone protein</fullName>
    </submittedName>
</protein>
<dbReference type="EMBL" id="UOGF01000111">
    <property type="protein sequence ID" value="VAX33555.1"/>
    <property type="molecule type" value="Genomic_DNA"/>
</dbReference>
<feature type="region of interest" description="Disordered" evidence="8">
    <location>
        <begin position="61"/>
        <end position="90"/>
    </location>
</feature>
<dbReference type="Pfam" id="PF17820">
    <property type="entry name" value="PDZ_6"/>
    <property type="match status" value="1"/>
</dbReference>
<dbReference type="Gene3D" id="2.30.42.10">
    <property type="match status" value="2"/>
</dbReference>
<evidence type="ECO:0000256" key="4">
    <source>
        <dbReference type="ARBA" id="ARBA00022737"/>
    </source>
</evidence>
<dbReference type="SUPFAM" id="SSF50156">
    <property type="entry name" value="PDZ domain-like"/>
    <property type="match status" value="2"/>
</dbReference>
<dbReference type="PRINTS" id="PR00834">
    <property type="entry name" value="PROTEASES2C"/>
</dbReference>
<evidence type="ECO:0000313" key="10">
    <source>
        <dbReference type="EMBL" id="VAX33555.1"/>
    </source>
</evidence>
<keyword evidence="5" id="KW-0574">Periplasm</keyword>
<keyword evidence="4" id="KW-0677">Repeat</keyword>
<accession>A0A3B1DPB0</accession>
<evidence type="ECO:0000256" key="1">
    <source>
        <dbReference type="ARBA" id="ARBA00004418"/>
    </source>
</evidence>
<name>A0A3B1DPB0_9ZZZZ</name>
<evidence type="ECO:0000256" key="6">
    <source>
        <dbReference type="ARBA" id="ARBA00022801"/>
    </source>
</evidence>
<keyword evidence="7" id="KW-0720">Serine protease</keyword>